<name>A0ABZ2KI30_9BACT</name>
<dbReference type="CDD" id="cd06170">
    <property type="entry name" value="LuxR_C_like"/>
    <property type="match status" value="1"/>
</dbReference>
<evidence type="ECO:0000313" key="5">
    <source>
        <dbReference type="EMBL" id="WXA97240.1"/>
    </source>
</evidence>
<keyword evidence="3" id="KW-0804">Transcription</keyword>
<dbReference type="InterPro" id="IPR016032">
    <property type="entry name" value="Sig_transdc_resp-reg_C-effctor"/>
</dbReference>
<gene>
    <name evidence="5" type="ORF">LZC95_10375</name>
</gene>
<dbReference type="PANTHER" id="PTHR44688">
    <property type="entry name" value="DNA-BINDING TRANSCRIPTIONAL ACTIVATOR DEVR_DOSR"/>
    <property type="match status" value="1"/>
</dbReference>
<organism evidence="5 6">
    <name type="scientific">Pendulispora brunnea</name>
    <dbReference type="NCBI Taxonomy" id="2905690"/>
    <lineage>
        <taxon>Bacteria</taxon>
        <taxon>Pseudomonadati</taxon>
        <taxon>Myxococcota</taxon>
        <taxon>Myxococcia</taxon>
        <taxon>Myxococcales</taxon>
        <taxon>Sorangiineae</taxon>
        <taxon>Pendulisporaceae</taxon>
        <taxon>Pendulispora</taxon>
    </lineage>
</organism>
<reference evidence="5 6" key="1">
    <citation type="submission" date="2021-12" db="EMBL/GenBank/DDBJ databases">
        <title>Discovery of the Pendulisporaceae a myxobacterial family with distinct sporulation behavior and unique specialized metabolism.</title>
        <authorList>
            <person name="Garcia R."/>
            <person name="Popoff A."/>
            <person name="Bader C.D."/>
            <person name="Loehr J."/>
            <person name="Walesch S."/>
            <person name="Walt C."/>
            <person name="Boldt J."/>
            <person name="Bunk B."/>
            <person name="Haeckl F.J.F.P.J."/>
            <person name="Gunesch A.P."/>
            <person name="Birkelbach J."/>
            <person name="Nuebel U."/>
            <person name="Pietschmann T."/>
            <person name="Bach T."/>
            <person name="Mueller R."/>
        </authorList>
    </citation>
    <scope>NUCLEOTIDE SEQUENCE [LARGE SCALE GENOMIC DNA]</scope>
    <source>
        <strain evidence="5 6">MSr12523</strain>
    </source>
</reference>
<protein>
    <submittedName>
        <fullName evidence="5">LuxR C-terminal-related transcriptional regulator</fullName>
    </submittedName>
</protein>
<dbReference type="Pfam" id="PF00196">
    <property type="entry name" value="GerE"/>
    <property type="match status" value="1"/>
</dbReference>
<dbReference type="RefSeq" id="WP_394847855.1">
    <property type="nucleotide sequence ID" value="NZ_CP089982.1"/>
</dbReference>
<dbReference type="SUPFAM" id="SSF46894">
    <property type="entry name" value="C-terminal effector domain of the bipartite response regulators"/>
    <property type="match status" value="1"/>
</dbReference>
<keyword evidence="2" id="KW-0238">DNA-binding</keyword>
<dbReference type="Proteomes" id="UP001379533">
    <property type="component" value="Chromosome"/>
</dbReference>
<evidence type="ECO:0000256" key="3">
    <source>
        <dbReference type="ARBA" id="ARBA00023163"/>
    </source>
</evidence>
<sequence>MDAAGDATARASREALQQAACLLDRARGKLRRTDPETALALWGAMVSGRWTLVEQFDHDGKRFMVAYRNDVASPSATFCNLGQRERQVATLAAMGHSNKLIAYELGLSVSAVSAYLTRAAKKLGVDSRVALVRLHRDSLFPLT</sequence>
<dbReference type="SMART" id="SM00421">
    <property type="entry name" value="HTH_LUXR"/>
    <property type="match status" value="1"/>
</dbReference>
<dbReference type="EMBL" id="CP089982">
    <property type="protein sequence ID" value="WXA97240.1"/>
    <property type="molecule type" value="Genomic_DNA"/>
</dbReference>
<evidence type="ECO:0000259" key="4">
    <source>
        <dbReference type="PROSITE" id="PS50043"/>
    </source>
</evidence>
<keyword evidence="1" id="KW-0805">Transcription regulation</keyword>
<feature type="domain" description="HTH luxR-type" evidence="4">
    <location>
        <begin position="74"/>
        <end position="139"/>
    </location>
</feature>
<evidence type="ECO:0000256" key="1">
    <source>
        <dbReference type="ARBA" id="ARBA00023015"/>
    </source>
</evidence>
<evidence type="ECO:0000256" key="2">
    <source>
        <dbReference type="ARBA" id="ARBA00023125"/>
    </source>
</evidence>
<accession>A0ABZ2KI30</accession>
<dbReference type="PRINTS" id="PR00038">
    <property type="entry name" value="HTHLUXR"/>
</dbReference>
<dbReference type="PANTHER" id="PTHR44688:SF16">
    <property type="entry name" value="DNA-BINDING TRANSCRIPTIONAL ACTIVATOR DEVR_DOSR"/>
    <property type="match status" value="1"/>
</dbReference>
<proteinExistence type="predicted"/>
<dbReference type="InterPro" id="IPR000792">
    <property type="entry name" value="Tscrpt_reg_LuxR_C"/>
</dbReference>
<keyword evidence="6" id="KW-1185">Reference proteome</keyword>
<dbReference type="Gene3D" id="1.10.10.10">
    <property type="entry name" value="Winged helix-like DNA-binding domain superfamily/Winged helix DNA-binding domain"/>
    <property type="match status" value="1"/>
</dbReference>
<dbReference type="InterPro" id="IPR036388">
    <property type="entry name" value="WH-like_DNA-bd_sf"/>
</dbReference>
<evidence type="ECO:0000313" key="6">
    <source>
        <dbReference type="Proteomes" id="UP001379533"/>
    </source>
</evidence>
<dbReference type="PROSITE" id="PS50043">
    <property type="entry name" value="HTH_LUXR_2"/>
    <property type="match status" value="1"/>
</dbReference>